<evidence type="ECO:0000256" key="1">
    <source>
        <dbReference type="SAM" id="MobiDB-lite"/>
    </source>
</evidence>
<reference evidence="2" key="1">
    <citation type="submission" date="2014-06" db="EMBL/GenBank/DDBJ databases">
        <authorList>
            <person name="Ju J."/>
            <person name="Zhang J."/>
        </authorList>
    </citation>
    <scope>NUCLEOTIDE SEQUENCE</scope>
    <source>
        <strain evidence="2">SscI8</strain>
    </source>
</reference>
<feature type="region of interest" description="Disordered" evidence="1">
    <location>
        <begin position="324"/>
        <end position="386"/>
    </location>
</feature>
<feature type="compositionally biased region" description="Basic and acidic residues" evidence="1">
    <location>
        <begin position="507"/>
        <end position="518"/>
    </location>
</feature>
<dbReference type="AlphaFoldDB" id="A0A127ZHT0"/>
<feature type="compositionally biased region" description="Low complexity" evidence="1">
    <location>
        <begin position="112"/>
        <end position="126"/>
    </location>
</feature>
<feature type="compositionally biased region" description="Basic and acidic residues" evidence="1">
    <location>
        <begin position="595"/>
        <end position="610"/>
    </location>
</feature>
<proteinExistence type="predicted"/>
<accession>A0A127ZHT0</accession>
<feature type="compositionally biased region" description="Polar residues" evidence="1">
    <location>
        <begin position="584"/>
        <end position="594"/>
    </location>
</feature>
<dbReference type="EMBL" id="LK056683">
    <property type="protein sequence ID" value="CDU25023.1"/>
    <property type="molecule type" value="Genomic_DNA"/>
</dbReference>
<name>A0A127ZHT0_9BASI</name>
<feature type="region of interest" description="Disordered" evidence="1">
    <location>
        <begin position="420"/>
        <end position="757"/>
    </location>
</feature>
<feature type="compositionally biased region" description="Low complexity" evidence="1">
    <location>
        <begin position="143"/>
        <end position="199"/>
    </location>
</feature>
<feature type="compositionally biased region" description="Polar residues" evidence="1">
    <location>
        <begin position="357"/>
        <end position="367"/>
    </location>
</feature>
<sequence length="757" mass="81513">MPRSRVKLDLGPHGKVLASVLDFDDAKAVAAGRFNVESSSLQLYVSDGEDLWELHPSAFQDVVAENGVIVAKVLARPPSPAVQPPAAAAARSTIVTKQDLSRLEAAVPPPSSSSLTSIPSATATSTRRIAHAGPTNSNILQLTPSARSSRLRASSVASTSSTDSTSTSATSASSSSSSSLPSSSSSSSSLSSSSPSSSSNEDRRSESVQDVTATSASVRTFISPNGLPVSSKERWDPKTHRLMFEKLNEIISSETIYYTRKYTEERHRIFQLLIDNYGDMGIKGNFLRGRTAAALISRVAGVLRTARERGEKIKQPFKFFFPNKKDDDVAPRSATAPVASAASISNGRNRAAPRQNGDASPAQTLPANGQPGAKRKSKAARAATKRAAAAAEASGLAQEAATASQAPTASVAAALSAQAKGKGKGKAKGKQKVQRQTHGNPPEIRKRTANAASAPPTSSPAHRGAKRPANGQATTTTPPHSKKQRAPNKQPRPPIASTRPTQQRQDTSADRSQGDRTARQPSHRAALSSRRSRSTSPRPSDDQNYSNRPRGRSPRRGGDSWIRARDQEPYGDFSRDDGDDRPSWRSSASLSRRTSWTDRADQHEAVDHRPTTPLSSRSSGEEGRDSSRLDNALFRAETRSPPPSSAGHSHSTPRGPRRWGRTSSPNASASSQSSPTTRRNAVERALEHLVSVGADPSSLRENIRGQQEQNRRWGSPNRPWNRNHQESSTDARRDTPDLRRSVTRQQYHDQQQHEVSH</sequence>
<feature type="compositionally biased region" description="Low complexity" evidence="1">
    <location>
        <begin position="661"/>
        <end position="679"/>
    </location>
</feature>
<feature type="compositionally biased region" description="Basic residues" evidence="1">
    <location>
        <begin position="421"/>
        <end position="435"/>
    </location>
</feature>
<evidence type="ECO:0000313" key="2">
    <source>
        <dbReference type="EMBL" id="CDU25023.1"/>
    </source>
</evidence>
<feature type="compositionally biased region" description="Basic and acidic residues" evidence="1">
    <location>
        <begin position="556"/>
        <end position="583"/>
    </location>
</feature>
<protein>
    <submittedName>
        <fullName evidence="2">Uncharacterized protein</fullName>
    </submittedName>
</protein>
<feature type="compositionally biased region" description="Basic and acidic residues" evidence="1">
    <location>
        <begin position="723"/>
        <end position="757"/>
    </location>
</feature>
<organism evidence="2">
    <name type="scientific">Sporisorium scitamineum</name>
    <dbReference type="NCBI Taxonomy" id="49012"/>
    <lineage>
        <taxon>Eukaryota</taxon>
        <taxon>Fungi</taxon>
        <taxon>Dikarya</taxon>
        <taxon>Basidiomycota</taxon>
        <taxon>Ustilaginomycotina</taxon>
        <taxon>Ustilaginomycetes</taxon>
        <taxon>Ustilaginales</taxon>
        <taxon>Ustilaginaceae</taxon>
        <taxon>Sporisorium</taxon>
    </lineage>
</organism>
<feature type="compositionally biased region" description="Low complexity" evidence="1">
    <location>
        <begin position="449"/>
        <end position="461"/>
    </location>
</feature>
<gene>
    <name evidence="2" type="ORF">SPSC_04857</name>
</gene>
<feature type="compositionally biased region" description="Low complexity" evidence="1">
    <location>
        <begin position="523"/>
        <end position="538"/>
    </location>
</feature>
<dbReference type="OrthoDB" id="2556299at2759"/>
<feature type="region of interest" description="Disordered" evidence="1">
    <location>
        <begin position="100"/>
        <end position="214"/>
    </location>
</feature>
<feature type="compositionally biased region" description="Basic and acidic residues" evidence="1">
    <location>
        <begin position="619"/>
        <end position="628"/>
    </location>
</feature>